<dbReference type="InterPro" id="IPR013083">
    <property type="entry name" value="Znf_RING/FYVE/PHD"/>
</dbReference>
<dbReference type="SUPFAM" id="SSF57850">
    <property type="entry name" value="RING/U-box"/>
    <property type="match status" value="1"/>
</dbReference>
<evidence type="ECO:0000256" key="4">
    <source>
        <dbReference type="SAM" id="MobiDB-lite"/>
    </source>
</evidence>
<dbReference type="EMBL" id="OV651814">
    <property type="protein sequence ID" value="CAH1106031.1"/>
    <property type="molecule type" value="Genomic_DNA"/>
</dbReference>
<keyword evidence="7" id="KW-1185">Reference proteome</keyword>
<dbReference type="Pfam" id="PF13639">
    <property type="entry name" value="zf-RING_2"/>
    <property type="match status" value="1"/>
</dbReference>
<dbReference type="Proteomes" id="UP001153636">
    <property type="component" value="Chromosome 2"/>
</dbReference>
<keyword evidence="3" id="KW-0862">Zinc</keyword>
<dbReference type="InterPro" id="IPR047134">
    <property type="entry name" value="RNF4"/>
</dbReference>
<dbReference type="InterPro" id="IPR017907">
    <property type="entry name" value="Znf_RING_CS"/>
</dbReference>
<evidence type="ECO:0000256" key="1">
    <source>
        <dbReference type="ARBA" id="ARBA00022723"/>
    </source>
</evidence>
<gene>
    <name evidence="6" type="ORF">PSYICH_LOCUS6854</name>
</gene>
<proteinExistence type="predicted"/>
<keyword evidence="1" id="KW-0479">Metal-binding</keyword>
<dbReference type="PROSITE" id="PS00518">
    <property type="entry name" value="ZF_RING_1"/>
    <property type="match status" value="1"/>
</dbReference>
<sequence>MSRRSKRVRQVLPAYVIPNFEESNSENESDNDNFNLLHAALKHYTKRAHKRNPFKKTPAKRTLAKNTVSEVINLDSDFRENDLSQAMKDNHQKNIQTKVDSFFKSSHLLSDDDDEPPATKSQSVGKSTVSKEIYVLTDSDDEIPSTSVTKTTTSYSWSTTNLEVCKPTKVDKEEDIMEFVDKILESNDGEINPEQDSWTEFKSKTEEILGSVKEILGSVEDNAQNKKVDLVAENPDKDKRTCPICFEVLGGNNVPGATVCGHIFCMGCIKQVAKISKSCPTCRKRITMKQIHPLYL</sequence>
<dbReference type="GO" id="GO:0008270">
    <property type="term" value="F:zinc ion binding"/>
    <property type="evidence" value="ECO:0007669"/>
    <property type="project" value="UniProtKB-KW"/>
</dbReference>
<evidence type="ECO:0000313" key="7">
    <source>
        <dbReference type="Proteomes" id="UP001153636"/>
    </source>
</evidence>
<dbReference type="PANTHER" id="PTHR23041:SF78">
    <property type="entry name" value="E3 UBIQUITIN-PROTEIN LIGASE RNF4"/>
    <property type="match status" value="1"/>
</dbReference>
<evidence type="ECO:0000313" key="6">
    <source>
        <dbReference type="EMBL" id="CAH1106031.1"/>
    </source>
</evidence>
<dbReference type="AlphaFoldDB" id="A0A9P0CXF7"/>
<dbReference type="SMART" id="SM00184">
    <property type="entry name" value="RING"/>
    <property type="match status" value="1"/>
</dbReference>
<accession>A0A9P0CXF7</accession>
<dbReference type="OrthoDB" id="6105938at2759"/>
<name>A0A9P0CXF7_9CUCU</name>
<protein>
    <recommendedName>
        <fullName evidence="5">RING-type domain-containing protein</fullName>
    </recommendedName>
</protein>
<feature type="domain" description="RING-type" evidence="5">
    <location>
        <begin position="242"/>
        <end position="282"/>
    </location>
</feature>
<evidence type="ECO:0000256" key="2">
    <source>
        <dbReference type="ARBA" id="ARBA00022771"/>
    </source>
</evidence>
<dbReference type="InterPro" id="IPR001841">
    <property type="entry name" value="Znf_RING"/>
</dbReference>
<organism evidence="6 7">
    <name type="scientific">Psylliodes chrysocephalus</name>
    <dbReference type="NCBI Taxonomy" id="3402493"/>
    <lineage>
        <taxon>Eukaryota</taxon>
        <taxon>Metazoa</taxon>
        <taxon>Ecdysozoa</taxon>
        <taxon>Arthropoda</taxon>
        <taxon>Hexapoda</taxon>
        <taxon>Insecta</taxon>
        <taxon>Pterygota</taxon>
        <taxon>Neoptera</taxon>
        <taxon>Endopterygota</taxon>
        <taxon>Coleoptera</taxon>
        <taxon>Polyphaga</taxon>
        <taxon>Cucujiformia</taxon>
        <taxon>Chrysomeloidea</taxon>
        <taxon>Chrysomelidae</taxon>
        <taxon>Galerucinae</taxon>
        <taxon>Alticini</taxon>
        <taxon>Psylliodes</taxon>
    </lineage>
</organism>
<keyword evidence="2" id="KW-0863">Zinc-finger</keyword>
<evidence type="ECO:0000259" key="5">
    <source>
        <dbReference type="SMART" id="SM00184"/>
    </source>
</evidence>
<evidence type="ECO:0000256" key="3">
    <source>
        <dbReference type="ARBA" id="ARBA00022833"/>
    </source>
</evidence>
<reference evidence="6" key="1">
    <citation type="submission" date="2022-01" db="EMBL/GenBank/DDBJ databases">
        <authorList>
            <person name="King R."/>
        </authorList>
    </citation>
    <scope>NUCLEOTIDE SEQUENCE</scope>
</reference>
<dbReference type="Gene3D" id="3.30.40.10">
    <property type="entry name" value="Zinc/RING finger domain, C3HC4 (zinc finger)"/>
    <property type="match status" value="1"/>
</dbReference>
<dbReference type="PANTHER" id="PTHR23041">
    <property type="entry name" value="RING FINGER DOMAIN-CONTAINING"/>
    <property type="match status" value="1"/>
</dbReference>
<feature type="region of interest" description="Disordered" evidence="4">
    <location>
        <begin position="107"/>
        <end position="126"/>
    </location>
</feature>